<keyword evidence="4" id="KW-1185">Reference proteome</keyword>
<protein>
    <submittedName>
        <fullName evidence="3">Protein phosphatase 2c domain-containing protein</fullName>
    </submittedName>
</protein>
<feature type="compositionally biased region" description="Basic and acidic residues" evidence="1">
    <location>
        <begin position="381"/>
        <end position="398"/>
    </location>
</feature>
<dbReference type="GO" id="GO:0004722">
    <property type="term" value="F:protein serine/threonine phosphatase activity"/>
    <property type="evidence" value="ECO:0007669"/>
    <property type="project" value="InterPro"/>
</dbReference>
<dbReference type="PANTHER" id="PTHR13832">
    <property type="entry name" value="PROTEIN PHOSPHATASE 2C"/>
    <property type="match status" value="1"/>
</dbReference>
<feature type="region of interest" description="Disordered" evidence="1">
    <location>
        <begin position="151"/>
        <end position="298"/>
    </location>
</feature>
<feature type="region of interest" description="Disordered" evidence="1">
    <location>
        <begin position="833"/>
        <end position="870"/>
    </location>
</feature>
<dbReference type="EMBL" id="MIGC01000243">
    <property type="protein sequence ID" value="PHJ25519.1"/>
    <property type="molecule type" value="Genomic_DNA"/>
</dbReference>
<dbReference type="CDD" id="cd00143">
    <property type="entry name" value="PP2Cc"/>
    <property type="match status" value="1"/>
</dbReference>
<feature type="compositionally biased region" description="Low complexity" evidence="1">
    <location>
        <begin position="192"/>
        <end position="206"/>
    </location>
</feature>
<dbReference type="RefSeq" id="XP_067927165.1">
    <property type="nucleotide sequence ID" value="XM_068060860.1"/>
</dbReference>
<reference evidence="3 4" key="1">
    <citation type="journal article" date="2017" name="Int. J. Parasitol.">
        <title>The genome of the protozoan parasite Cystoisospora suis and a reverse vaccinology approach to identify vaccine candidates.</title>
        <authorList>
            <person name="Palmieri N."/>
            <person name="Shrestha A."/>
            <person name="Ruttkowski B."/>
            <person name="Beck T."/>
            <person name="Vogl C."/>
            <person name="Tomley F."/>
            <person name="Blake D.P."/>
            <person name="Joachim A."/>
        </authorList>
    </citation>
    <scope>NUCLEOTIDE SEQUENCE [LARGE SCALE GENOMIC DNA]</scope>
    <source>
        <strain evidence="3 4">Wien I</strain>
    </source>
</reference>
<feature type="region of interest" description="Disordered" evidence="1">
    <location>
        <begin position="318"/>
        <end position="424"/>
    </location>
</feature>
<feature type="region of interest" description="Disordered" evidence="1">
    <location>
        <begin position="520"/>
        <end position="541"/>
    </location>
</feature>
<comment type="caution">
    <text evidence="3">The sequence shown here is derived from an EMBL/GenBank/DDBJ whole genome shotgun (WGS) entry which is preliminary data.</text>
</comment>
<accession>A0A2C6LD82</accession>
<feature type="compositionally biased region" description="Polar residues" evidence="1">
    <location>
        <begin position="323"/>
        <end position="336"/>
    </location>
</feature>
<dbReference type="Pfam" id="PF00481">
    <property type="entry name" value="PP2C"/>
    <property type="match status" value="1"/>
</dbReference>
<dbReference type="Proteomes" id="UP000221165">
    <property type="component" value="Unassembled WGS sequence"/>
</dbReference>
<dbReference type="PANTHER" id="PTHR13832:SF827">
    <property type="entry name" value="PROTEIN PHOSPHATASE 1L"/>
    <property type="match status" value="1"/>
</dbReference>
<feature type="domain" description="PPM-type phosphatase" evidence="2">
    <location>
        <begin position="618"/>
        <end position="972"/>
    </location>
</feature>
<gene>
    <name evidence="3" type="ORF">CSUI_000627</name>
</gene>
<organism evidence="3 4">
    <name type="scientific">Cystoisospora suis</name>
    <dbReference type="NCBI Taxonomy" id="483139"/>
    <lineage>
        <taxon>Eukaryota</taxon>
        <taxon>Sar</taxon>
        <taxon>Alveolata</taxon>
        <taxon>Apicomplexa</taxon>
        <taxon>Conoidasida</taxon>
        <taxon>Coccidia</taxon>
        <taxon>Eucoccidiorida</taxon>
        <taxon>Eimeriorina</taxon>
        <taxon>Sarcocystidae</taxon>
        <taxon>Cystoisospora</taxon>
    </lineage>
</organism>
<dbReference type="InterPro" id="IPR036457">
    <property type="entry name" value="PPM-type-like_dom_sf"/>
</dbReference>
<evidence type="ECO:0000256" key="1">
    <source>
        <dbReference type="SAM" id="MobiDB-lite"/>
    </source>
</evidence>
<dbReference type="Gene3D" id="3.60.40.10">
    <property type="entry name" value="PPM-type phosphatase domain"/>
    <property type="match status" value="1"/>
</dbReference>
<dbReference type="OrthoDB" id="332771at2759"/>
<feature type="compositionally biased region" description="Polar residues" evidence="1">
    <location>
        <begin position="173"/>
        <end position="185"/>
    </location>
</feature>
<dbReference type="SUPFAM" id="SSF81606">
    <property type="entry name" value="PP2C-like"/>
    <property type="match status" value="1"/>
</dbReference>
<dbReference type="InterPro" id="IPR001932">
    <property type="entry name" value="PPM-type_phosphatase-like_dom"/>
</dbReference>
<feature type="compositionally biased region" description="Low complexity" evidence="1">
    <location>
        <begin position="410"/>
        <end position="424"/>
    </location>
</feature>
<evidence type="ECO:0000313" key="4">
    <source>
        <dbReference type="Proteomes" id="UP000221165"/>
    </source>
</evidence>
<name>A0A2C6LD82_9APIC</name>
<dbReference type="VEuPathDB" id="ToxoDB:CSUI_000627"/>
<dbReference type="GeneID" id="94424071"/>
<dbReference type="PROSITE" id="PS51746">
    <property type="entry name" value="PPM_2"/>
    <property type="match status" value="1"/>
</dbReference>
<dbReference type="SMART" id="SM00332">
    <property type="entry name" value="PP2Cc"/>
    <property type="match status" value="1"/>
</dbReference>
<feature type="compositionally biased region" description="Basic and acidic residues" evidence="1">
    <location>
        <begin position="835"/>
        <end position="857"/>
    </location>
</feature>
<feature type="compositionally biased region" description="Basic and acidic residues" evidence="1">
    <location>
        <begin position="286"/>
        <end position="298"/>
    </location>
</feature>
<feature type="compositionally biased region" description="Polar residues" evidence="1">
    <location>
        <begin position="244"/>
        <end position="269"/>
    </location>
</feature>
<evidence type="ECO:0000313" key="3">
    <source>
        <dbReference type="EMBL" id="PHJ25519.1"/>
    </source>
</evidence>
<dbReference type="AlphaFoldDB" id="A0A2C6LD82"/>
<feature type="compositionally biased region" description="Polar residues" evidence="1">
    <location>
        <begin position="151"/>
        <end position="162"/>
    </location>
</feature>
<sequence>MIKTERHGMEGRCEDSSLWMRREKERNCTQSDRSHLSPWQEGRIRASVVNTRIGSSFLRNRSLSIVRHLGESRVCRDIVGVGEEDQSLPFISPLHHSLRWKLSSSRALPRLENETSLMLSPPGSSYSFLSSRQHFPPSASGLVTGKISARTQGNFDSRNTGDSGKAGDDKGHSSSIRPGNKTEPQTKPADVATSACATSLTASPPSVGGISVDDETHEGSGGVTRDVVPCNPSEESLPSVPPSTGASSEGTNSSMGASVANSPATSETPAPTMRACQAAAGASTDPEDKKTGISDRRLDGVLENSEKLSFLEGTRGKRRLSGVASSDKNHPISTTVEGDVAEAVAMAPVGSEGGESRPRVVPPVKGKSSADPKKQPHRQCKRAEIKPDERTTTLERGGEGGCHGVPRGGSVLSEPSPPLVSRSSETLSRDAAAPHTCSGPLTNGPKVHACRPQRLLVAHGMTRGMRSVPSICRVGAEGKARFSESLGDGGLQKQAFADEDEKVLLYKAREYLLRHPRGDRPQIVIPHTGTPTPGRRELDADEQKTKNSFIKGQSKPAEPQKLLCTYMEGEFQLVATTRLVDSPAPSAWFRLAPGVPGRLRPGDEIRMGSLELAVLRFNTGVGSQQGFRGTMEDEEVVLQDLAVSDAFYCSFFAVHDGHGGRDCAQFVKRQLHLRFRHQLLRLCGRLELSNAVDTHVHAALAEAFLKTDDAYLASQRGLGLRTTSGCATVVVVIVGGALWTANCGDARAVLSRRGRAIQLSADHKPHRRDEMQRIVAAGGFVRCRRVLGRLAVSRAFGDSEYKGFQRWDREGIDESTWEWPSCEGATGGGEGCMDGCERMHGEGGQRRAERSRKDQNRKMSSILGHQATQKDVSVNGQATEKGTDFLYRAPLVTASPEIRKEALTEDDEFLLLACDGLFDVFTSQEAVTFIRERLATMPEAEQDPQIVVNELIREAIEERKSRDNVTAILVTFRSDVGCRRKTV</sequence>
<proteinExistence type="predicted"/>
<dbReference type="InterPro" id="IPR015655">
    <property type="entry name" value="PP2C"/>
</dbReference>
<evidence type="ECO:0000259" key="2">
    <source>
        <dbReference type="PROSITE" id="PS51746"/>
    </source>
</evidence>